<proteinExistence type="predicted"/>
<name>J9GPL0_9ZZZZ</name>
<comment type="caution">
    <text evidence="3">The sequence shown here is derived from an EMBL/GenBank/DDBJ whole genome shotgun (WGS) entry which is preliminary data.</text>
</comment>
<sequence>MLGASLLVGCGKQIPKDIIQPEQMEQVLYDYHLSLAMGSNLSYEENYQKQAYKDYVFAKHGITSAEFDSSMVWYTRHTEELANLYRKLGDRFRTEKKQMQVLLALRENRSVISAPGDTVDIWYNRKVYWLKDAPLAHRIMFEIPADSNFHPKDRFVWSADYAFLSPGRSEATMGFNVLFDNDSVMGQVVRFTQSGPQQLVLQSDSAYAIKKVSGFIYYATQDSTQNDAGLVINGVTLMRYHALPADSLAANPVDGAEKALDNQAAPSAVSVESRSLQPRSSGHKQLMESNQQRQ</sequence>
<accession>J9GPL0</accession>
<feature type="compositionally biased region" description="Polar residues" evidence="1">
    <location>
        <begin position="270"/>
        <end position="280"/>
    </location>
</feature>
<dbReference type="Pfam" id="PF14129">
    <property type="entry name" value="DUF4296"/>
    <property type="match status" value="1"/>
</dbReference>
<feature type="region of interest" description="Disordered" evidence="1">
    <location>
        <begin position="260"/>
        <end position="294"/>
    </location>
</feature>
<evidence type="ECO:0000256" key="1">
    <source>
        <dbReference type="SAM" id="MobiDB-lite"/>
    </source>
</evidence>
<dbReference type="InterPro" id="IPR025381">
    <property type="entry name" value="DUF4296"/>
</dbReference>
<organism evidence="3">
    <name type="scientific">gut metagenome</name>
    <dbReference type="NCBI Taxonomy" id="749906"/>
    <lineage>
        <taxon>unclassified sequences</taxon>
        <taxon>metagenomes</taxon>
        <taxon>organismal metagenomes</taxon>
    </lineage>
</organism>
<protein>
    <recommendedName>
        <fullName evidence="2">DUF4296 domain-containing protein</fullName>
    </recommendedName>
</protein>
<evidence type="ECO:0000313" key="3">
    <source>
        <dbReference type="EMBL" id="EJX01920.1"/>
    </source>
</evidence>
<dbReference type="EMBL" id="AMCI01002765">
    <property type="protein sequence ID" value="EJX01920.1"/>
    <property type="molecule type" value="Genomic_DNA"/>
</dbReference>
<gene>
    <name evidence="3" type="ORF">EVA_09988</name>
</gene>
<dbReference type="AlphaFoldDB" id="J9GPL0"/>
<evidence type="ECO:0000259" key="2">
    <source>
        <dbReference type="Pfam" id="PF14129"/>
    </source>
</evidence>
<reference evidence="3" key="1">
    <citation type="journal article" date="2012" name="PLoS ONE">
        <title>Gene sets for utilization of primary and secondary nutrition supplies in the distal gut of endangered iberian lynx.</title>
        <authorList>
            <person name="Alcaide M."/>
            <person name="Messina E."/>
            <person name="Richter M."/>
            <person name="Bargiela R."/>
            <person name="Peplies J."/>
            <person name="Huws S.A."/>
            <person name="Newbold C.J."/>
            <person name="Golyshin P.N."/>
            <person name="Simon M.A."/>
            <person name="Lopez G."/>
            <person name="Yakimov M.M."/>
            <person name="Ferrer M."/>
        </authorList>
    </citation>
    <scope>NUCLEOTIDE SEQUENCE</scope>
</reference>
<feature type="domain" description="DUF4296" evidence="2">
    <location>
        <begin position="15"/>
        <end position="97"/>
    </location>
</feature>